<evidence type="ECO:0000313" key="2">
    <source>
        <dbReference type="EMBL" id="TWU29455.1"/>
    </source>
</evidence>
<dbReference type="EMBL" id="SJPS01000001">
    <property type="protein sequence ID" value="TWU29455.1"/>
    <property type="molecule type" value="Genomic_DNA"/>
</dbReference>
<evidence type="ECO:0000313" key="3">
    <source>
        <dbReference type="Proteomes" id="UP000318437"/>
    </source>
</evidence>
<dbReference type="PANTHER" id="PTHR39555:SF1">
    <property type="entry name" value="TYPE IV PILUS INNER MEMBRANE COMPONENT PILO"/>
    <property type="match status" value="1"/>
</dbReference>
<accession>A0A5C6CZU6</accession>
<dbReference type="GO" id="GO:0043107">
    <property type="term" value="P:type IV pilus-dependent motility"/>
    <property type="evidence" value="ECO:0007669"/>
    <property type="project" value="InterPro"/>
</dbReference>
<name>A0A5C6CZU6_9BACT</name>
<keyword evidence="1" id="KW-1133">Transmembrane helix</keyword>
<sequence length="196" mass="21976">MRNYQEKQVASLGWALHVAGVLVVLVFVGAYFALVTRPLNTQLDQSTSRVAQLKEVLKRAPQVRSAYSQSKAELQALKASVEETLLRLPAELDENEFIEQVNSVALASGVKIVGHQSGLTERLESYSKAYVTFQCKGSFASICRFLHGIDHLPRLTEVSQLEIESDKYLERYPIQVNFVLYFGGNSHDRSMRGEVL</sequence>
<reference evidence="2 3" key="1">
    <citation type="submission" date="2019-02" db="EMBL/GenBank/DDBJ databases">
        <title>Deep-cultivation of Planctomycetes and their phenomic and genomic characterization uncovers novel biology.</title>
        <authorList>
            <person name="Wiegand S."/>
            <person name="Jogler M."/>
            <person name="Boedeker C."/>
            <person name="Pinto D."/>
            <person name="Vollmers J."/>
            <person name="Rivas-Marin E."/>
            <person name="Kohn T."/>
            <person name="Peeters S.H."/>
            <person name="Heuer A."/>
            <person name="Rast P."/>
            <person name="Oberbeckmann S."/>
            <person name="Bunk B."/>
            <person name="Jeske O."/>
            <person name="Meyerdierks A."/>
            <person name="Storesund J.E."/>
            <person name="Kallscheuer N."/>
            <person name="Luecker S."/>
            <person name="Lage O.M."/>
            <person name="Pohl T."/>
            <person name="Merkel B.J."/>
            <person name="Hornburger P."/>
            <person name="Mueller R.-W."/>
            <person name="Bruemmer F."/>
            <person name="Labrenz M."/>
            <person name="Spormann A.M."/>
            <person name="Op Den Camp H."/>
            <person name="Overmann J."/>
            <person name="Amann R."/>
            <person name="Jetten M.S.M."/>
            <person name="Mascher T."/>
            <person name="Medema M.H."/>
            <person name="Devos D.P."/>
            <person name="Kaster A.-K."/>
            <person name="Ovreas L."/>
            <person name="Rohde M."/>
            <person name="Galperin M.Y."/>
            <person name="Jogler C."/>
        </authorList>
    </citation>
    <scope>NUCLEOTIDE SEQUENCE [LARGE SCALE GENOMIC DNA]</scope>
    <source>
        <strain evidence="2 3">Pla144</strain>
    </source>
</reference>
<keyword evidence="1" id="KW-0812">Transmembrane</keyword>
<dbReference type="Gene3D" id="3.30.70.60">
    <property type="match status" value="1"/>
</dbReference>
<gene>
    <name evidence="2" type="ORF">Pla144_02330</name>
</gene>
<comment type="caution">
    <text evidence="2">The sequence shown here is derived from an EMBL/GenBank/DDBJ whole genome shotgun (WGS) entry which is preliminary data.</text>
</comment>
<feature type="transmembrane region" description="Helical" evidence="1">
    <location>
        <begin position="12"/>
        <end position="34"/>
    </location>
</feature>
<dbReference type="GO" id="GO:0043683">
    <property type="term" value="P:type IV pilus assembly"/>
    <property type="evidence" value="ECO:0007669"/>
    <property type="project" value="InterPro"/>
</dbReference>
<dbReference type="PANTHER" id="PTHR39555">
    <property type="entry name" value="FIMBRIAL ASSEMBLY PROTEIN PILO-LIKE PROTEIN-RELATED"/>
    <property type="match status" value="1"/>
</dbReference>
<keyword evidence="1" id="KW-0472">Membrane</keyword>
<proteinExistence type="predicted"/>
<dbReference type="Proteomes" id="UP000318437">
    <property type="component" value="Unassembled WGS sequence"/>
</dbReference>
<protein>
    <submittedName>
        <fullName evidence="2">Pilus assembly protein, PilO</fullName>
    </submittedName>
</protein>
<dbReference type="AlphaFoldDB" id="A0A5C6CZU6"/>
<organism evidence="2 3">
    <name type="scientific">Bythopirellula polymerisocia</name>
    <dbReference type="NCBI Taxonomy" id="2528003"/>
    <lineage>
        <taxon>Bacteria</taxon>
        <taxon>Pseudomonadati</taxon>
        <taxon>Planctomycetota</taxon>
        <taxon>Planctomycetia</taxon>
        <taxon>Pirellulales</taxon>
        <taxon>Lacipirellulaceae</taxon>
        <taxon>Bythopirellula</taxon>
    </lineage>
</organism>
<dbReference type="Pfam" id="PF04350">
    <property type="entry name" value="PilO"/>
    <property type="match status" value="1"/>
</dbReference>
<dbReference type="InterPro" id="IPR014717">
    <property type="entry name" value="Transl_elong_EF1B/ribsomal_bS6"/>
</dbReference>
<keyword evidence="3" id="KW-1185">Reference proteome</keyword>
<dbReference type="RefSeq" id="WP_197530303.1">
    <property type="nucleotide sequence ID" value="NZ_SJPS01000001.1"/>
</dbReference>
<evidence type="ECO:0000256" key="1">
    <source>
        <dbReference type="SAM" id="Phobius"/>
    </source>
</evidence>
<dbReference type="InterPro" id="IPR007445">
    <property type="entry name" value="PilO"/>
</dbReference>